<accession>A0A2X1QI57</accession>
<feature type="region of interest" description="Disordered" evidence="3">
    <location>
        <begin position="472"/>
        <end position="506"/>
    </location>
</feature>
<evidence type="ECO:0000313" key="5">
    <source>
        <dbReference type="EMBL" id="SPX54498.1"/>
    </source>
</evidence>
<feature type="region of interest" description="Disordered" evidence="3">
    <location>
        <begin position="291"/>
        <end position="328"/>
    </location>
</feature>
<dbReference type="EMBL" id="UASN01000016">
    <property type="protein sequence ID" value="SPX54498.1"/>
    <property type="molecule type" value="Genomic_DNA"/>
</dbReference>
<dbReference type="GO" id="GO:0016740">
    <property type="term" value="F:transferase activity"/>
    <property type="evidence" value="ECO:0007669"/>
    <property type="project" value="UniProtKB-KW"/>
</dbReference>
<gene>
    <name evidence="5" type="primary">mobA_1</name>
    <name evidence="5" type="ORF">NCTC9601_01637</name>
</gene>
<dbReference type="Pfam" id="PF03389">
    <property type="entry name" value="MobA_MobL"/>
    <property type="match status" value="1"/>
</dbReference>
<evidence type="ECO:0000256" key="1">
    <source>
        <dbReference type="ARBA" id="ARBA00010873"/>
    </source>
</evidence>
<sequence>MAIFHLDFKIVKRSEGKSSVAKAAYHARTRITDERTGDTYDYSRRTDLYGHFILAPVNAPQHIVKDSTALWNEVERVERQQNGQTARYFDVSIPTELNNDEKKKLVLEYCQKNFVDKGMIADIAFHDLDSDNPHAHVMLTLKTIGPEGFGKKERSWNDRKMSVLWRESWASMANSYLAAAGSSERIDHRSLQAQHEEALEKAAVALDNEEKALWLAKAAETNRPPMKRIHSAKWRSKAAQEQRATEQAVRDAAKQEAVEVYKTFSELDLEIVVDVRSFTITHLAEPEEIVLPKSSSSSSANETQRPVLVAPPPHTRMRGVKSYRDKSKVSKVVAGKKPSVSISDFGTNTILKTSSSQKPNRASRSAPERVKRKQTTPRQDNIFKRFTTLVIDFFKQKFVWAKANKSQNDLISEEHDKRIAENYVFDEVLGRHVSRNEYEQRAKFNNDEKQKQTEICATKPAAGEIYRFPSRVKKSEQPSNTPDYIPTLSSGKRNGPKLRPPGSPQNKMFFTALTSFIELEKQMPP</sequence>
<keyword evidence="5" id="KW-0808">Transferase</keyword>
<protein>
    <submittedName>
        <fullName evidence="5">DNA strand transferase</fullName>
    </submittedName>
</protein>
<feature type="region of interest" description="Disordered" evidence="3">
    <location>
        <begin position="350"/>
        <end position="378"/>
    </location>
</feature>
<evidence type="ECO:0000259" key="4">
    <source>
        <dbReference type="Pfam" id="PF03389"/>
    </source>
</evidence>
<dbReference type="Gene3D" id="3.30.930.30">
    <property type="match status" value="1"/>
</dbReference>
<comment type="similarity">
    <text evidence="1">Belongs to the MobA/MobL family.</text>
</comment>
<feature type="compositionally biased region" description="Polar residues" evidence="3">
    <location>
        <begin position="293"/>
        <end position="304"/>
    </location>
</feature>
<proteinExistence type="inferred from homology"/>
<dbReference type="Proteomes" id="UP000251123">
    <property type="component" value="Unassembled WGS sequence"/>
</dbReference>
<evidence type="ECO:0000256" key="2">
    <source>
        <dbReference type="ARBA" id="ARBA00022971"/>
    </source>
</evidence>
<feature type="compositionally biased region" description="Polar residues" evidence="3">
    <location>
        <begin position="477"/>
        <end position="492"/>
    </location>
</feature>
<dbReference type="NCBIfam" id="NF041496">
    <property type="entry name" value="MobQ"/>
    <property type="match status" value="1"/>
</dbReference>
<feature type="domain" description="MobA/MobL protein" evidence="4">
    <location>
        <begin position="17"/>
        <end position="196"/>
    </location>
</feature>
<organism evidence="5 6">
    <name type="scientific">Klebsiella pneumoniae</name>
    <dbReference type="NCBI Taxonomy" id="573"/>
    <lineage>
        <taxon>Bacteria</taxon>
        <taxon>Pseudomonadati</taxon>
        <taxon>Pseudomonadota</taxon>
        <taxon>Gammaproteobacteria</taxon>
        <taxon>Enterobacterales</taxon>
        <taxon>Enterobacteriaceae</taxon>
        <taxon>Klebsiella/Raoultella group</taxon>
        <taxon>Klebsiella</taxon>
        <taxon>Klebsiella pneumoniae complex</taxon>
    </lineage>
</organism>
<feature type="compositionally biased region" description="Polar residues" evidence="3">
    <location>
        <begin position="350"/>
        <end position="363"/>
    </location>
</feature>
<evidence type="ECO:0000313" key="6">
    <source>
        <dbReference type="Proteomes" id="UP000251123"/>
    </source>
</evidence>
<evidence type="ECO:0000256" key="3">
    <source>
        <dbReference type="SAM" id="MobiDB-lite"/>
    </source>
</evidence>
<keyword evidence="2" id="KW-0184">Conjugation</keyword>
<name>A0A2X1QI57_KLEPN</name>
<dbReference type="AlphaFoldDB" id="A0A2X1QI57"/>
<dbReference type="InterPro" id="IPR005053">
    <property type="entry name" value="MobA_MobL"/>
</dbReference>
<reference evidence="5 6" key="1">
    <citation type="submission" date="2018-06" db="EMBL/GenBank/DDBJ databases">
        <authorList>
            <consortium name="Pathogen Informatics"/>
            <person name="Doyle S."/>
        </authorList>
    </citation>
    <scope>NUCLEOTIDE SEQUENCE [LARGE SCALE GENOMIC DNA]</scope>
    <source>
        <strain evidence="5 6">NCTC9601</strain>
    </source>
</reference>